<feature type="signal peptide" evidence="1">
    <location>
        <begin position="1"/>
        <end position="17"/>
    </location>
</feature>
<proteinExistence type="predicted"/>
<name>A0A1I1I0Q9_9GAMM</name>
<protein>
    <recommendedName>
        <fullName evidence="4">Entry exclusion lipoprotein TrbK</fullName>
    </recommendedName>
</protein>
<evidence type="ECO:0000313" key="3">
    <source>
        <dbReference type="Proteomes" id="UP000198862"/>
    </source>
</evidence>
<dbReference type="OrthoDB" id="6310739at2"/>
<keyword evidence="1" id="KW-0732">Signal</keyword>
<sequence>MKLISITLVVSVLVLMAGCSSTENNEKSNLQASNEQVKKDDRICRIEKSTGSRIGRKVCRTPAQIKEERRIAKEMIRKSITGGRLSQKG</sequence>
<dbReference type="Proteomes" id="UP000198862">
    <property type="component" value="Unassembled WGS sequence"/>
</dbReference>
<dbReference type="EMBL" id="FOLO01000007">
    <property type="protein sequence ID" value="SFC29746.1"/>
    <property type="molecule type" value="Genomic_DNA"/>
</dbReference>
<dbReference type="PROSITE" id="PS51257">
    <property type="entry name" value="PROKAR_LIPOPROTEIN"/>
    <property type="match status" value="1"/>
</dbReference>
<reference evidence="2 3" key="1">
    <citation type="submission" date="2016-10" db="EMBL/GenBank/DDBJ databases">
        <authorList>
            <person name="de Groot N.N."/>
        </authorList>
    </citation>
    <scope>NUCLEOTIDE SEQUENCE [LARGE SCALE GENOMIC DNA]</scope>
    <source>
        <strain evidence="2 3">DSM 6059</strain>
    </source>
</reference>
<accession>A0A1I1I0Q9</accession>
<dbReference type="AlphaFoldDB" id="A0A1I1I0Q9"/>
<evidence type="ECO:0000313" key="2">
    <source>
        <dbReference type="EMBL" id="SFC29746.1"/>
    </source>
</evidence>
<evidence type="ECO:0008006" key="4">
    <source>
        <dbReference type="Google" id="ProtNLM"/>
    </source>
</evidence>
<dbReference type="RefSeq" id="WP_091982042.1">
    <property type="nucleotide sequence ID" value="NZ_FOLO01000007.1"/>
</dbReference>
<gene>
    <name evidence="2" type="ORF">SAMN02745724_01330</name>
</gene>
<feature type="chain" id="PRO_5011503853" description="Entry exclusion lipoprotein TrbK" evidence="1">
    <location>
        <begin position="18"/>
        <end position="89"/>
    </location>
</feature>
<evidence type="ECO:0000256" key="1">
    <source>
        <dbReference type="SAM" id="SignalP"/>
    </source>
</evidence>
<keyword evidence="3" id="KW-1185">Reference proteome</keyword>
<organism evidence="2 3">
    <name type="scientific">Pseudoalteromonas denitrificans DSM 6059</name>
    <dbReference type="NCBI Taxonomy" id="1123010"/>
    <lineage>
        <taxon>Bacteria</taxon>
        <taxon>Pseudomonadati</taxon>
        <taxon>Pseudomonadota</taxon>
        <taxon>Gammaproteobacteria</taxon>
        <taxon>Alteromonadales</taxon>
        <taxon>Pseudoalteromonadaceae</taxon>
        <taxon>Pseudoalteromonas</taxon>
    </lineage>
</organism>